<evidence type="ECO:0000313" key="2">
    <source>
        <dbReference type="Proteomes" id="UP001319827"/>
    </source>
</evidence>
<reference evidence="1 2" key="1">
    <citation type="journal article" date="2016" name="C (Basel)">
        <title>Selective Growth of and Electricity Production by Marine Exoelectrogenic Bacteria in Self-Aggregated Hydrogel of Microbially Reduced Graphene Oxide.</title>
        <authorList>
            <person name="Yoshida N."/>
            <person name="Goto Y."/>
            <person name="Miyata Y."/>
        </authorList>
    </citation>
    <scope>NUCLEOTIDE SEQUENCE [LARGE SCALE GENOMIC DNA]</scope>
    <source>
        <strain evidence="1 2">NIT-T3</strain>
    </source>
</reference>
<dbReference type="EMBL" id="AP024355">
    <property type="protein sequence ID" value="BCR05077.1"/>
    <property type="molecule type" value="Genomic_DNA"/>
</dbReference>
<evidence type="ECO:0000313" key="1">
    <source>
        <dbReference type="EMBL" id="BCR05077.1"/>
    </source>
</evidence>
<reference evidence="1 2" key="2">
    <citation type="journal article" date="2021" name="Int. J. Syst. Evol. Microbiol.">
        <title>Isolation and Polyphasic Characterization of Desulfuromonas versatilis sp. Nov., an Electrogenic Bacteria Capable of Versatile Metabolism Isolated from a Graphene Oxide-Reducing Enrichment Culture.</title>
        <authorList>
            <person name="Xie L."/>
            <person name="Yoshida N."/>
            <person name="Ishii S."/>
            <person name="Meng L."/>
        </authorList>
    </citation>
    <scope>NUCLEOTIDE SEQUENCE [LARGE SCALE GENOMIC DNA]</scope>
    <source>
        <strain evidence="1 2">NIT-T3</strain>
    </source>
</reference>
<accession>A0ABN6DYY3</accession>
<gene>
    <name evidence="1" type="ORF">DESUT3_21460</name>
</gene>
<name>A0ABN6DYY3_9BACT</name>
<organism evidence="1 2">
    <name type="scientific">Desulfuromonas versatilis</name>
    <dbReference type="NCBI Taxonomy" id="2802975"/>
    <lineage>
        <taxon>Bacteria</taxon>
        <taxon>Pseudomonadati</taxon>
        <taxon>Thermodesulfobacteriota</taxon>
        <taxon>Desulfuromonadia</taxon>
        <taxon>Desulfuromonadales</taxon>
        <taxon>Desulfuromonadaceae</taxon>
        <taxon>Desulfuromonas</taxon>
    </lineage>
</organism>
<protein>
    <submittedName>
        <fullName evidence="1">Uncharacterized protein</fullName>
    </submittedName>
</protein>
<dbReference type="RefSeq" id="WP_221248507.1">
    <property type="nucleotide sequence ID" value="NZ_AP024355.1"/>
</dbReference>
<keyword evidence="2" id="KW-1185">Reference proteome</keyword>
<dbReference type="Proteomes" id="UP001319827">
    <property type="component" value="Chromosome"/>
</dbReference>
<sequence>MKMNGQCIAILLLFLGLTGNVYGFEAILVAKAQLGDLYGLSTVPPEEDGCQDRVRAEPAPLKNLELPGNELNDVQLGSIRGKAIGISTPELPGFSASAIILWDEPGVRGSEKFQRANGASISSISIQGR</sequence>
<proteinExistence type="predicted"/>